<reference evidence="2 3" key="1">
    <citation type="submission" date="2019-09" db="EMBL/GenBank/DDBJ databases">
        <title>Genomes of family Cryomorphaceae.</title>
        <authorList>
            <person name="Bowman J.P."/>
        </authorList>
    </citation>
    <scope>NUCLEOTIDE SEQUENCE [LARGE SCALE GENOMIC DNA]</scope>
    <source>
        <strain evidence="2 3">LMG 25704</strain>
    </source>
</reference>
<evidence type="ECO:0008006" key="4">
    <source>
        <dbReference type="Google" id="ProtNLM"/>
    </source>
</evidence>
<evidence type="ECO:0000313" key="3">
    <source>
        <dbReference type="Proteomes" id="UP000468650"/>
    </source>
</evidence>
<dbReference type="Proteomes" id="UP000468650">
    <property type="component" value="Unassembled WGS sequence"/>
</dbReference>
<sequence>MLQKVFRAFVYSNLWVGFAVASLAWLSSYRSGEISIDYLLLCFSSTVAFYGYARWVETSEIKTKPSQHIAAWTVHNRKAIFAISIAASAGAAVAWMKLPNTPKVVFVVCALLSALYTIPALFNRRGVRYLAGFKIIYIAAIWTVVTATIPLLLANELSGDYQILHHIERFAFILAITIPFDIRDARTDSTDLLTLPMWIGVARARNIALTAIAFVILLQLYPGYHTNIPWIEVSALLFTGYLIHRSDQELPDMYFSFLLEGTPILLAVGTALNSFVLSSISS</sequence>
<keyword evidence="1" id="KW-1133">Transmembrane helix</keyword>
<feature type="transmembrane region" description="Helical" evidence="1">
    <location>
        <begin position="9"/>
        <end position="26"/>
    </location>
</feature>
<feature type="transmembrane region" description="Helical" evidence="1">
    <location>
        <begin position="255"/>
        <end position="276"/>
    </location>
</feature>
<feature type="transmembrane region" description="Helical" evidence="1">
    <location>
        <begin position="227"/>
        <end position="243"/>
    </location>
</feature>
<keyword evidence="1" id="KW-0472">Membrane</keyword>
<keyword evidence="1" id="KW-0812">Transmembrane</keyword>
<feature type="transmembrane region" description="Helical" evidence="1">
    <location>
        <begin position="203"/>
        <end position="221"/>
    </location>
</feature>
<feature type="transmembrane region" description="Helical" evidence="1">
    <location>
        <begin position="135"/>
        <end position="154"/>
    </location>
</feature>
<dbReference type="AlphaFoldDB" id="A0A6N6RHR6"/>
<keyword evidence="3" id="KW-1185">Reference proteome</keyword>
<dbReference type="EMBL" id="WBVO01000004">
    <property type="protein sequence ID" value="KAB2810307.1"/>
    <property type="molecule type" value="Genomic_DNA"/>
</dbReference>
<gene>
    <name evidence="2" type="ORF">F8C67_06895</name>
</gene>
<feature type="transmembrane region" description="Helical" evidence="1">
    <location>
        <begin position="78"/>
        <end position="98"/>
    </location>
</feature>
<feature type="transmembrane region" description="Helical" evidence="1">
    <location>
        <begin position="38"/>
        <end position="57"/>
    </location>
</feature>
<protein>
    <recommendedName>
        <fullName evidence="4">Prenyltransferase</fullName>
    </recommendedName>
</protein>
<dbReference type="OrthoDB" id="1467772at2"/>
<organism evidence="2 3">
    <name type="scientific">Phaeocystidibacter luteus</name>
    <dbReference type="NCBI Taxonomy" id="911197"/>
    <lineage>
        <taxon>Bacteria</taxon>
        <taxon>Pseudomonadati</taxon>
        <taxon>Bacteroidota</taxon>
        <taxon>Flavobacteriia</taxon>
        <taxon>Flavobacteriales</taxon>
        <taxon>Phaeocystidibacteraceae</taxon>
        <taxon>Phaeocystidibacter</taxon>
    </lineage>
</organism>
<accession>A0A6N6RHR6</accession>
<proteinExistence type="predicted"/>
<feature type="transmembrane region" description="Helical" evidence="1">
    <location>
        <begin position="104"/>
        <end position="123"/>
    </location>
</feature>
<evidence type="ECO:0000313" key="2">
    <source>
        <dbReference type="EMBL" id="KAB2810307.1"/>
    </source>
</evidence>
<evidence type="ECO:0000256" key="1">
    <source>
        <dbReference type="SAM" id="Phobius"/>
    </source>
</evidence>
<comment type="caution">
    <text evidence="2">The sequence shown here is derived from an EMBL/GenBank/DDBJ whole genome shotgun (WGS) entry which is preliminary data.</text>
</comment>
<name>A0A6N6RHR6_9FLAO</name>
<dbReference type="RefSeq" id="WP_151667096.1">
    <property type="nucleotide sequence ID" value="NZ_WBVO01000004.1"/>
</dbReference>